<protein>
    <recommendedName>
        <fullName evidence="1">MATH domain-containing protein</fullName>
    </recommendedName>
</protein>
<reference evidence="2" key="1">
    <citation type="submission" date="2014-09" db="EMBL/GenBank/DDBJ databases">
        <authorList>
            <person name="Magalhaes I.L.F."/>
            <person name="Oliveira U."/>
            <person name="Santos F.R."/>
            <person name="Vidigal T.H.D.A."/>
            <person name="Brescovit A.D."/>
            <person name="Santos A.J."/>
        </authorList>
    </citation>
    <scope>NUCLEOTIDE SEQUENCE</scope>
    <source>
        <tissue evidence="2">Shoot tissue taken approximately 20 cm above the soil surface</tissue>
    </source>
</reference>
<dbReference type="Gene3D" id="2.60.210.10">
    <property type="entry name" value="Apoptosis, Tumor Necrosis Factor Receptor Associated Protein 2, Chain A"/>
    <property type="match status" value="1"/>
</dbReference>
<feature type="domain" description="MATH" evidence="1">
    <location>
        <begin position="19"/>
        <end position="142"/>
    </location>
</feature>
<dbReference type="InterPro" id="IPR008974">
    <property type="entry name" value="TRAF-like"/>
</dbReference>
<dbReference type="PANTHER" id="PTHR26379">
    <property type="entry name" value="BTB/POZ AND MATH DOMAIN-CONTAINING PROTEIN 1"/>
    <property type="match status" value="1"/>
</dbReference>
<evidence type="ECO:0000313" key="2">
    <source>
        <dbReference type="EMBL" id="JAD81268.1"/>
    </source>
</evidence>
<dbReference type="CDD" id="cd00121">
    <property type="entry name" value="MATH"/>
    <property type="match status" value="1"/>
</dbReference>
<dbReference type="AlphaFoldDB" id="A0A0A9D3J7"/>
<sequence length="192" mass="20950">MAPPPPSTTTSTCTVGEARGTHLFHVASYRLHEGLGAGRSVLSAPFSVGGYDWAVRFYPDGDEKGEGCASMRLEVVTKNTVVRASCHIRLLSRATGELSSGWQVPLLDYRSGSTHESARIHTFKRKLLIYVHDDRLTIECAVTVILKPHVSATKAVSAFEEPPSDLLEHLERLLEEKEGSGVTFEVQGGGFR</sequence>
<dbReference type="PROSITE" id="PS50144">
    <property type="entry name" value="MATH"/>
    <property type="match status" value="1"/>
</dbReference>
<dbReference type="PANTHER" id="PTHR26379:SF474">
    <property type="entry name" value="OS08G0228200 PROTEIN"/>
    <property type="match status" value="1"/>
</dbReference>
<dbReference type="SUPFAM" id="SSF49599">
    <property type="entry name" value="TRAF domain-like"/>
    <property type="match status" value="1"/>
</dbReference>
<dbReference type="EMBL" id="GBRH01216627">
    <property type="protein sequence ID" value="JAD81268.1"/>
    <property type="molecule type" value="Transcribed_RNA"/>
</dbReference>
<proteinExistence type="predicted"/>
<dbReference type="InterPro" id="IPR002083">
    <property type="entry name" value="MATH/TRAF_dom"/>
</dbReference>
<reference evidence="2" key="2">
    <citation type="journal article" date="2015" name="Data Brief">
        <title>Shoot transcriptome of the giant reed, Arundo donax.</title>
        <authorList>
            <person name="Barrero R.A."/>
            <person name="Guerrero F.D."/>
            <person name="Moolhuijzen P."/>
            <person name="Goolsby J.A."/>
            <person name="Tidwell J."/>
            <person name="Bellgard S.E."/>
            <person name="Bellgard M.I."/>
        </authorList>
    </citation>
    <scope>NUCLEOTIDE SEQUENCE</scope>
    <source>
        <tissue evidence="2">Shoot tissue taken approximately 20 cm above the soil surface</tissue>
    </source>
</reference>
<organism evidence="2">
    <name type="scientific">Arundo donax</name>
    <name type="common">Giant reed</name>
    <name type="synonym">Donax arundinaceus</name>
    <dbReference type="NCBI Taxonomy" id="35708"/>
    <lineage>
        <taxon>Eukaryota</taxon>
        <taxon>Viridiplantae</taxon>
        <taxon>Streptophyta</taxon>
        <taxon>Embryophyta</taxon>
        <taxon>Tracheophyta</taxon>
        <taxon>Spermatophyta</taxon>
        <taxon>Magnoliopsida</taxon>
        <taxon>Liliopsida</taxon>
        <taxon>Poales</taxon>
        <taxon>Poaceae</taxon>
        <taxon>PACMAD clade</taxon>
        <taxon>Arundinoideae</taxon>
        <taxon>Arundineae</taxon>
        <taxon>Arundo</taxon>
    </lineage>
</organism>
<name>A0A0A9D3J7_ARUDO</name>
<dbReference type="InterPro" id="IPR045005">
    <property type="entry name" value="BPM1-6"/>
</dbReference>
<dbReference type="GO" id="GO:0016567">
    <property type="term" value="P:protein ubiquitination"/>
    <property type="evidence" value="ECO:0007669"/>
    <property type="project" value="InterPro"/>
</dbReference>
<accession>A0A0A9D3J7</accession>
<evidence type="ECO:0000259" key="1">
    <source>
        <dbReference type="PROSITE" id="PS50144"/>
    </source>
</evidence>
<dbReference type="Pfam" id="PF22486">
    <property type="entry name" value="MATH_2"/>
    <property type="match status" value="1"/>
</dbReference>